<sequence>MPEVHGALEDQSDEVKTLWVGKKEDRGLASPGHVKLGAESLWDPIHITCQCRTPICLLTRPIGKCSSAGSASYPGKAHLPLNFGPREPSKIAELQLEPSREGRSYSDGSKTTSGEHARGARRPIPNPVGPSGETGVKWDWLNNRRKKKSQRDEWL</sequence>
<reference evidence="2 3" key="1">
    <citation type="submission" date="2017-11" db="EMBL/GenBank/DDBJ databases">
        <title>De-novo sequencing of pomegranate (Punica granatum L.) genome.</title>
        <authorList>
            <person name="Akparov Z."/>
            <person name="Amiraslanov A."/>
            <person name="Hajiyeva S."/>
            <person name="Abbasov M."/>
            <person name="Kaur K."/>
            <person name="Hamwieh A."/>
            <person name="Solovyev V."/>
            <person name="Salamov A."/>
            <person name="Braich B."/>
            <person name="Kosarev P."/>
            <person name="Mahmoud A."/>
            <person name="Hajiyev E."/>
            <person name="Babayeva S."/>
            <person name="Izzatullayeva V."/>
            <person name="Mammadov A."/>
            <person name="Mammadov A."/>
            <person name="Sharifova S."/>
            <person name="Ojaghi J."/>
            <person name="Eynullazada K."/>
            <person name="Bayramov B."/>
            <person name="Abdulazimova A."/>
            <person name="Shahmuradov I."/>
        </authorList>
    </citation>
    <scope>NUCLEOTIDE SEQUENCE [LARGE SCALE GENOMIC DNA]</scope>
    <source>
        <strain evidence="3">cv. AG2017</strain>
        <tissue evidence="2">Leaf</tissue>
    </source>
</reference>
<gene>
    <name evidence="2" type="ORF">CRG98_017941</name>
</gene>
<comment type="caution">
    <text evidence="2">The sequence shown here is derived from an EMBL/GenBank/DDBJ whole genome shotgun (WGS) entry which is preliminary data.</text>
</comment>
<keyword evidence="3" id="KW-1185">Reference proteome</keyword>
<feature type="region of interest" description="Disordered" evidence="1">
    <location>
        <begin position="76"/>
        <end position="155"/>
    </location>
</feature>
<evidence type="ECO:0000313" key="2">
    <source>
        <dbReference type="EMBL" id="PKI61717.1"/>
    </source>
</evidence>
<evidence type="ECO:0000256" key="1">
    <source>
        <dbReference type="SAM" id="MobiDB-lite"/>
    </source>
</evidence>
<dbReference type="Proteomes" id="UP000233551">
    <property type="component" value="Unassembled WGS sequence"/>
</dbReference>
<dbReference type="AlphaFoldDB" id="A0A2I0JZG1"/>
<organism evidence="2 3">
    <name type="scientific">Punica granatum</name>
    <name type="common">Pomegranate</name>
    <dbReference type="NCBI Taxonomy" id="22663"/>
    <lineage>
        <taxon>Eukaryota</taxon>
        <taxon>Viridiplantae</taxon>
        <taxon>Streptophyta</taxon>
        <taxon>Embryophyta</taxon>
        <taxon>Tracheophyta</taxon>
        <taxon>Spermatophyta</taxon>
        <taxon>Magnoliopsida</taxon>
        <taxon>eudicotyledons</taxon>
        <taxon>Gunneridae</taxon>
        <taxon>Pentapetalae</taxon>
        <taxon>rosids</taxon>
        <taxon>malvids</taxon>
        <taxon>Myrtales</taxon>
        <taxon>Lythraceae</taxon>
        <taxon>Punica</taxon>
    </lineage>
</organism>
<evidence type="ECO:0000313" key="3">
    <source>
        <dbReference type="Proteomes" id="UP000233551"/>
    </source>
</evidence>
<dbReference type="EMBL" id="PGOL01001016">
    <property type="protein sequence ID" value="PKI61717.1"/>
    <property type="molecule type" value="Genomic_DNA"/>
</dbReference>
<protein>
    <submittedName>
        <fullName evidence="2">Uncharacterized protein</fullName>
    </submittedName>
</protein>
<proteinExistence type="predicted"/>
<accession>A0A2I0JZG1</accession>
<name>A0A2I0JZG1_PUNGR</name>